<keyword evidence="2 5" id="KW-0808">Transferase</keyword>
<dbReference type="PANTHER" id="PTHR43643:SF3">
    <property type="entry name" value="HISTIDINOL-PHOSPHATE AMINOTRANSFERASE"/>
    <property type="match status" value="1"/>
</dbReference>
<dbReference type="SUPFAM" id="SSF53383">
    <property type="entry name" value="PLP-dependent transferases"/>
    <property type="match status" value="1"/>
</dbReference>
<organism evidence="5 6">
    <name type="scientific">Clostridium cochlearium</name>
    <dbReference type="NCBI Taxonomy" id="1494"/>
    <lineage>
        <taxon>Bacteria</taxon>
        <taxon>Bacillati</taxon>
        <taxon>Bacillota</taxon>
        <taxon>Clostridia</taxon>
        <taxon>Eubacteriales</taxon>
        <taxon>Clostridiaceae</taxon>
        <taxon>Clostridium</taxon>
    </lineage>
</organism>
<dbReference type="EMBL" id="UAWC01000026">
    <property type="protein sequence ID" value="SQB36137.1"/>
    <property type="molecule type" value="Genomic_DNA"/>
</dbReference>
<dbReference type="RefSeq" id="WP_096636030.1">
    <property type="nucleotide sequence ID" value="NZ_JABAGF010000008.1"/>
</dbReference>
<dbReference type="GO" id="GO:0048472">
    <property type="term" value="F:threonine-phosphate decarboxylase activity"/>
    <property type="evidence" value="ECO:0007669"/>
    <property type="project" value="UniProtKB-EC"/>
</dbReference>
<feature type="domain" description="Aminotransferase class I/classII large" evidence="4">
    <location>
        <begin position="17"/>
        <end position="366"/>
    </location>
</feature>
<dbReference type="Pfam" id="PF00155">
    <property type="entry name" value="Aminotran_1_2"/>
    <property type="match status" value="1"/>
</dbReference>
<dbReference type="GO" id="GO:0008483">
    <property type="term" value="F:transaminase activity"/>
    <property type="evidence" value="ECO:0007669"/>
    <property type="project" value="UniProtKB-KW"/>
</dbReference>
<keyword evidence="5" id="KW-0456">Lyase</keyword>
<dbReference type="Proteomes" id="UP000250223">
    <property type="component" value="Unassembled WGS sequence"/>
</dbReference>
<protein>
    <submittedName>
        <fullName evidence="5">Aminotransferase cobD</fullName>
        <ecNumber evidence="5">4.1.1.81</ecNumber>
    </submittedName>
</protein>
<dbReference type="InterPro" id="IPR015421">
    <property type="entry name" value="PyrdxlP-dep_Trfase_major"/>
</dbReference>
<proteinExistence type="predicted"/>
<reference evidence="5 6" key="1">
    <citation type="submission" date="2018-06" db="EMBL/GenBank/DDBJ databases">
        <authorList>
            <consortium name="Pathogen Informatics"/>
            <person name="Doyle S."/>
        </authorList>
    </citation>
    <scope>NUCLEOTIDE SEQUENCE [LARGE SCALE GENOMIC DNA]</scope>
    <source>
        <strain evidence="5 6">NCTC13028</strain>
    </source>
</reference>
<keyword evidence="1 5" id="KW-0032">Aminotransferase</keyword>
<sequence>MKHGGDIYTDGILKGKELIDFSSNINPLGVPKSFTDNIQEAIDNLNKYPDIKYRRLKGYVAEYVNNGEVLFGKFKKDPKFIKDGHGKLVDQKHIVLGNGAAEIIDLVISTLKKVMIITPSFGEYEENAKKHGCQIVYINSTENMDYDYKEIFNNLNKVDGIIVANPNNPDGRILKEEEFKTILDYCEQNNKLVIIDEAFIEFVGDINKSFVDKIRKYKCLFIIRALTKFYAMPGIRFGFGISQNEKIIEKIKSMQNPWNINAFAEVAAKYVLKDEEYIKKSLKWITKEREIFLEEIRKIEFIEKAYDTHGNFILCKLKGIDCELLYNLCLKEGIVIRKCDNYKGLDKFFVRVAIKDSHTNKILINKLNKLWRDFK</sequence>
<dbReference type="Gene3D" id="3.40.640.10">
    <property type="entry name" value="Type I PLP-dependent aspartate aminotransferase-like (Major domain)"/>
    <property type="match status" value="1"/>
</dbReference>
<name>A0A2X2W9I4_CLOCO</name>
<dbReference type="InterPro" id="IPR050106">
    <property type="entry name" value="HistidinolP_aminotransfase"/>
</dbReference>
<dbReference type="AlphaFoldDB" id="A0A2X2W9I4"/>
<dbReference type="InterPro" id="IPR004839">
    <property type="entry name" value="Aminotransferase_I/II_large"/>
</dbReference>
<evidence type="ECO:0000313" key="6">
    <source>
        <dbReference type="Proteomes" id="UP000250223"/>
    </source>
</evidence>
<dbReference type="EC" id="4.1.1.81" evidence="5"/>
<accession>A0A2X2W9I4</accession>
<evidence type="ECO:0000256" key="3">
    <source>
        <dbReference type="ARBA" id="ARBA00022898"/>
    </source>
</evidence>
<evidence type="ECO:0000256" key="1">
    <source>
        <dbReference type="ARBA" id="ARBA00022576"/>
    </source>
</evidence>
<evidence type="ECO:0000259" key="4">
    <source>
        <dbReference type="Pfam" id="PF00155"/>
    </source>
</evidence>
<evidence type="ECO:0000313" key="5">
    <source>
        <dbReference type="EMBL" id="SQB36137.1"/>
    </source>
</evidence>
<dbReference type="InterPro" id="IPR015424">
    <property type="entry name" value="PyrdxlP-dep_Trfase"/>
</dbReference>
<dbReference type="GO" id="GO:0030170">
    <property type="term" value="F:pyridoxal phosphate binding"/>
    <property type="evidence" value="ECO:0007669"/>
    <property type="project" value="InterPro"/>
</dbReference>
<gene>
    <name evidence="5" type="primary">cobD_1</name>
    <name evidence="5" type="ORF">NCTC13028_02367</name>
</gene>
<evidence type="ECO:0000256" key="2">
    <source>
        <dbReference type="ARBA" id="ARBA00022679"/>
    </source>
</evidence>
<dbReference type="InterPro" id="IPR015422">
    <property type="entry name" value="PyrdxlP-dep_Trfase_small"/>
</dbReference>
<dbReference type="CDD" id="cd00609">
    <property type="entry name" value="AAT_like"/>
    <property type="match status" value="1"/>
</dbReference>
<dbReference type="Gene3D" id="3.90.1150.10">
    <property type="entry name" value="Aspartate Aminotransferase, domain 1"/>
    <property type="match status" value="1"/>
</dbReference>
<keyword evidence="3" id="KW-0663">Pyridoxal phosphate</keyword>
<dbReference type="PANTHER" id="PTHR43643">
    <property type="entry name" value="HISTIDINOL-PHOSPHATE AMINOTRANSFERASE 2"/>
    <property type="match status" value="1"/>
</dbReference>